<dbReference type="Gene3D" id="3.30.1300.30">
    <property type="entry name" value="GSPII I/J protein-like"/>
    <property type="match status" value="1"/>
</dbReference>
<evidence type="ECO:0000256" key="4">
    <source>
        <dbReference type="ARBA" id="ARBA00022475"/>
    </source>
</evidence>
<dbReference type="PANTHER" id="PTHR38831">
    <property type="entry name" value="TYPE II SECRETION SYSTEM PROTEIN K"/>
    <property type="match status" value="1"/>
</dbReference>
<reference evidence="13" key="1">
    <citation type="submission" date="2023-07" db="EMBL/GenBank/DDBJ databases">
        <title>Genome content predicts the carbon catabolic preferences of heterotrophic bacteria.</title>
        <authorList>
            <person name="Gralka M."/>
        </authorList>
    </citation>
    <scope>NUCLEOTIDE SEQUENCE</scope>
    <source>
        <strain evidence="14">5G01</strain>
        <strain evidence="13">I2M16</strain>
    </source>
</reference>
<dbReference type="PIRSF" id="PIRSF002786">
    <property type="entry name" value="XcpX"/>
    <property type="match status" value="1"/>
</dbReference>
<evidence type="ECO:0000256" key="7">
    <source>
        <dbReference type="ARBA" id="ARBA00022927"/>
    </source>
</evidence>
<evidence type="ECO:0000256" key="9">
    <source>
        <dbReference type="ARBA" id="ARBA00023136"/>
    </source>
</evidence>
<name>A0AAW7XHA4_9GAMM</name>
<feature type="domain" description="T2SS protein K second SAM-like" evidence="11">
    <location>
        <begin position="226"/>
        <end position="281"/>
    </location>
</feature>
<dbReference type="EMBL" id="JAUYVO010000004">
    <property type="protein sequence ID" value="MDP2522251.1"/>
    <property type="molecule type" value="Genomic_DNA"/>
</dbReference>
<evidence type="ECO:0000256" key="10">
    <source>
        <dbReference type="PIRNR" id="PIRNR002786"/>
    </source>
</evidence>
<sequence>MKKALYTRAPAKAQRGVALILVLGLMAIITILATTITGTVQFSANQHVTLKDMRQAYWFARGGEVYALSTLSDLKEKSLLEATDTQVTFPVSGDGHTGMVSYQLTPLHTCLNINSLDITFENPDARSLLNKNVWTYFLENKAQISGATITQLLQRAADWIDPDTQPKTPYGAESLFYSGQTPPQQPPNSTMLASAELGALDVLNEDEQQAIRPFLCIRPDDNTLAINPNDLTADDAYLLSVLTQGQLDENQALSVIESRPDDGYAELAAFWADPALSEVDDSVEASFTLARHYFKLDTQVVLGTAPFRLISLLRIDEDDTTHVISRRYGVTP</sequence>
<protein>
    <recommendedName>
        <fullName evidence="10">Type II secretion system protein K</fullName>
    </recommendedName>
</protein>
<dbReference type="Pfam" id="PF21687">
    <property type="entry name" value="T2SSK_1st"/>
    <property type="match status" value="1"/>
</dbReference>
<evidence type="ECO:0000256" key="5">
    <source>
        <dbReference type="ARBA" id="ARBA00022519"/>
    </source>
</evidence>
<evidence type="ECO:0000259" key="12">
    <source>
        <dbReference type="Pfam" id="PF21687"/>
    </source>
</evidence>
<dbReference type="NCBIfam" id="NF037980">
    <property type="entry name" value="T2SS_GspK"/>
    <property type="match status" value="1"/>
</dbReference>
<dbReference type="Pfam" id="PF03934">
    <property type="entry name" value="T2SSK"/>
    <property type="match status" value="1"/>
</dbReference>
<proteinExistence type="inferred from homology"/>
<dbReference type="InterPro" id="IPR049179">
    <property type="entry name" value="T2SSK_SAM-like_2nd"/>
</dbReference>
<dbReference type="Proteomes" id="UP001169862">
    <property type="component" value="Unassembled WGS sequence"/>
</dbReference>
<dbReference type="Proteomes" id="UP001177341">
    <property type="component" value="Unassembled WGS sequence"/>
</dbReference>
<dbReference type="InterPro" id="IPR005628">
    <property type="entry name" value="GspK"/>
</dbReference>
<keyword evidence="16" id="KW-1185">Reference proteome</keyword>
<keyword evidence="9 10" id="KW-0472">Membrane</keyword>
<dbReference type="GO" id="GO:0005886">
    <property type="term" value="C:plasma membrane"/>
    <property type="evidence" value="ECO:0007669"/>
    <property type="project" value="UniProtKB-SubCell"/>
</dbReference>
<comment type="similarity">
    <text evidence="2 10">Belongs to the GSP K family.</text>
</comment>
<dbReference type="InterPro" id="IPR038072">
    <property type="entry name" value="GspK_central_sf"/>
</dbReference>
<evidence type="ECO:0000256" key="6">
    <source>
        <dbReference type="ARBA" id="ARBA00022692"/>
    </source>
</evidence>
<evidence type="ECO:0000256" key="2">
    <source>
        <dbReference type="ARBA" id="ARBA00007246"/>
    </source>
</evidence>
<comment type="caution">
    <text evidence="13">The sequence shown here is derived from an EMBL/GenBank/DDBJ whole genome shotgun (WGS) entry which is preliminary data.</text>
</comment>
<accession>A0AAW7XHA4</accession>
<evidence type="ECO:0000256" key="1">
    <source>
        <dbReference type="ARBA" id="ARBA00004533"/>
    </source>
</evidence>
<evidence type="ECO:0000313" key="14">
    <source>
        <dbReference type="EMBL" id="MDP2522251.1"/>
    </source>
</evidence>
<dbReference type="RefSeq" id="WP_303496183.1">
    <property type="nucleotide sequence ID" value="NZ_JAUOPG010000004.1"/>
</dbReference>
<dbReference type="GO" id="GO:0009306">
    <property type="term" value="P:protein secretion"/>
    <property type="evidence" value="ECO:0007669"/>
    <property type="project" value="InterPro"/>
</dbReference>
<evidence type="ECO:0000313" key="13">
    <source>
        <dbReference type="EMBL" id="MDO6453606.1"/>
    </source>
</evidence>
<keyword evidence="6" id="KW-0812">Transmembrane</keyword>
<keyword evidence="3 10" id="KW-0813">Transport</keyword>
<evidence type="ECO:0000256" key="3">
    <source>
        <dbReference type="ARBA" id="ARBA00022448"/>
    </source>
</evidence>
<organism evidence="13 15">
    <name type="scientific">Neptunomonas phycophila</name>
    <dbReference type="NCBI Taxonomy" id="1572645"/>
    <lineage>
        <taxon>Bacteria</taxon>
        <taxon>Pseudomonadati</taxon>
        <taxon>Pseudomonadota</taxon>
        <taxon>Gammaproteobacteria</taxon>
        <taxon>Oceanospirillales</taxon>
        <taxon>Oceanospirillaceae</taxon>
        <taxon>Neptunomonas</taxon>
    </lineage>
</organism>
<comment type="subcellular location">
    <subcellularLocation>
        <location evidence="1 10">Cell inner membrane</location>
    </subcellularLocation>
</comment>
<dbReference type="PANTHER" id="PTHR38831:SF1">
    <property type="entry name" value="TYPE II SECRETION SYSTEM PROTEIN K-RELATED"/>
    <property type="match status" value="1"/>
</dbReference>
<evidence type="ECO:0000259" key="11">
    <source>
        <dbReference type="Pfam" id="PF03934"/>
    </source>
</evidence>
<evidence type="ECO:0000313" key="15">
    <source>
        <dbReference type="Proteomes" id="UP001169862"/>
    </source>
</evidence>
<feature type="domain" description="T2SS protein K first SAM-like" evidence="12">
    <location>
        <begin position="109"/>
        <end position="220"/>
    </location>
</feature>
<dbReference type="AlphaFoldDB" id="A0AAW7XHA4"/>
<dbReference type="SUPFAM" id="SSF158544">
    <property type="entry name" value="GspK insert domain-like"/>
    <property type="match status" value="2"/>
</dbReference>
<evidence type="ECO:0000313" key="16">
    <source>
        <dbReference type="Proteomes" id="UP001177341"/>
    </source>
</evidence>
<dbReference type="InterPro" id="IPR049031">
    <property type="entry name" value="T2SSK_SAM-like_1st"/>
</dbReference>
<keyword evidence="4 10" id="KW-1003">Cell membrane</keyword>
<keyword evidence="7" id="KW-0653">Protein transport</keyword>
<keyword evidence="8" id="KW-1133">Transmembrane helix</keyword>
<keyword evidence="5 10" id="KW-0997">Cell inner membrane</keyword>
<evidence type="ECO:0000256" key="8">
    <source>
        <dbReference type="ARBA" id="ARBA00022989"/>
    </source>
</evidence>
<dbReference type="Gene3D" id="1.10.40.60">
    <property type="entry name" value="EpsJ-like"/>
    <property type="match status" value="2"/>
</dbReference>
<gene>
    <name evidence="13" type="primary">gspK</name>
    <name evidence="13" type="ORF">Q4490_08515</name>
    <name evidence="14" type="ORF">Q8W30_06655</name>
</gene>
<dbReference type="EMBL" id="JAUOPG010000004">
    <property type="protein sequence ID" value="MDO6453606.1"/>
    <property type="molecule type" value="Genomic_DNA"/>
</dbReference>